<gene>
    <name evidence="1" type="ORF">B2A_10822</name>
</gene>
<evidence type="ECO:0000313" key="1">
    <source>
        <dbReference type="EMBL" id="EQD41063.1"/>
    </source>
</evidence>
<accession>T0Z7T4</accession>
<comment type="caution">
    <text evidence="1">The sequence shown here is derived from an EMBL/GenBank/DDBJ whole genome shotgun (WGS) entry which is preliminary data.</text>
</comment>
<dbReference type="AlphaFoldDB" id="T0Z7T4"/>
<proteinExistence type="predicted"/>
<reference evidence="1" key="2">
    <citation type="journal article" date="2014" name="ISME J.">
        <title>Microbial stratification in low pH oxic and suboxic macroscopic growths along an acid mine drainage.</title>
        <authorList>
            <person name="Mendez-Garcia C."/>
            <person name="Mesa V."/>
            <person name="Sprenger R.R."/>
            <person name="Richter M."/>
            <person name="Diez M.S."/>
            <person name="Solano J."/>
            <person name="Bargiela R."/>
            <person name="Golyshina O.V."/>
            <person name="Manteca A."/>
            <person name="Ramos J.L."/>
            <person name="Gallego J.R."/>
            <person name="Llorente I."/>
            <person name="Martins Dos Santos V.A."/>
            <person name="Jensen O.N."/>
            <person name="Pelaez A.I."/>
            <person name="Sanchez J."/>
            <person name="Ferrer M."/>
        </authorList>
    </citation>
    <scope>NUCLEOTIDE SEQUENCE</scope>
</reference>
<dbReference type="EMBL" id="AUZZ01007794">
    <property type="protein sequence ID" value="EQD41063.1"/>
    <property type="molecule type" value="Genomic_DNA"/>
</dbReference>
<protein>
    <submittedName>
        <fullName evidence="1">Uncharacterized protein</fullName>
    </submittedName>
</protein>
<name>T0Z7T4_9ZZZZ</name>
<reference evidence="1" key="1">
    <citation type="submission" date="2013-08" db="EMBL/GenBank/DDBJ databases">
        <authorList>
            <person name="Mendez C."/>
            <person name="Richter M."/>
            <person name="Ferrer M."/>
            <person name="Sanchez J."/>
        </authorList>
    </citation>
    <scope>NUCLEOTIDE SEQUENCE</scope>
</reference>
<sequence>TYGWAILILGIAIAAIWSLGLFSPSTFVSSQCIMPAEFSCLSAVLSQSGTLFINLEQSTQSPILITGIGCNTNATYQDMLAVNATLPIASNTTFTVQCYSGTASYSGRIGSLYDGYLLINYTDIQTGFPKLATGTLIMKVT</sequence>
<feature type="non-terminal residue" evidence="1">
    <location>
        <position position="1"/>
    </location>
</feature>
<organism evidence="1">
    <name type="scientific">mine drainage metagenome</name>
    <dbReference type="NCBI Taxonomy" id="410659"/>
    <lineage>
        <taxon>unclassified sequences</taxon>
        <taxon>metagenomes</taxon>
        <taxon>ecological metagenomes</taxon>
    </lineage>
</organism>